<sequence>MQLSTTPIHVLFRVDASSQIGLGHLLRCLALAQAFDSASYRVTFIVNEAAYAVCQSREDWVGSRVIIPSEFADSDTQELAWIENFIQIHAVDIAVIDGYHFGECFREVFRQLCKLVVAFDDMNCLHALFCDVVINAAPMAFQLNYDNTAPTATQCLGASYRVMRREFAEIRALPISKRQALTIIMGGSDPKGLTIPLLNAMNAYPIHFPVNVITGAAYPNQSELLRVLEGLSFDVSHYHDLQRVAALFNQSRLVISAAGSSQFELQTCGTPSHLLVVADNQLLATQSAQEEGWARVHDLSVVNDSAMIAQCEKIVESVLCDFNDYEQLTRMHELALRYADNEGATRVVKAIEQKYKELTGKC</sequence>
<comment type="caution">
    <text evidence="1">The sequence shown here is derived from an EMBL/GenBank/DDBJ whole genome shotgun (WGS) entry which is preliminary data.</text>
</comment>
<dbReference type="EMBL" id="JAOWKX010000006">
    <property type="protein sequence ID" value="MCV2885459.1"/>
    <property type="molecule type" value="Genomic_DNA"/>
</dbReference>
<evidence type="ECO:0000313" key="1">
    <source>
        <dbReference type="EMBL" id="MCV2885459.1"/>
    </source>
</evidence>
<keyword evidence="1" id="KW-0378">Hydrolase</keyword>
<dbReference type="SUPFAM" id="SSF53756">
    <property type="entry name" value="UDP-Glycosyltransferase/glycogen phosphorylase"/>
    <property type="match status" value="1"/>
</dbReference>
<name>A0ABT3AA24_9ALTE</name>
<gene>
    <name evidence="1" type="primary">pseG</name>
    <name evidence="1" type="ORF">OE749_12210</name>
</gene>
<dbReference type="Proteomes" id="UP001652504">
    <property type="component" value="Unassembled WGS sequence"/>
</dbReference>
<protein>
    <submittedName>
        <fullName evidence="1">UDP-2,4-diacetamido-2,4, 6-trideoxy-beta-L-altropyranose hydrolase</fullName>
        <ecNumber evidence="1">3.6.1.57</ecNumber>
    </submittedName>
</protein>
<accession>A0ABT3AA24</accession>
<dbReference type="RefSeq" id="WP_263712751.1">
    <property type="nucleotide sequence ID" value="NZ_JAOWKX010000006.1"/>
</dbReference>
<dbReference type="GO" id="GO:0016787">
    <property type="term" value="F:hydrolase activity"/>
    <property type="evidence" value="ECO:0007669"/>
    <property type="project" value="UniProtKB-KW"/>
</dbReference>
<dbReference type="Gene3D" id="3.40.50.2000">
    <property type="entry name" value="Glycogen Phosphorylase B"/>
    <property type="match status" value="1"/>
</dbReference>
<dbReference type="Gene3D" id="3.40.50.11190">
    <property type="match status" value="1"/>
</dbReference>
<keyword evidence="2" id="KW-1185">Reference proteome</keyword>
<dbReference type="InterPro" id="IPR020023">
    <property type="entry name" value="PseG"/>
</dbReference>
<dbReference type="EC" id="3.6.1.57" evidence="1"/>
<proteinExistence type="predicted"/>
<dbReference type="NCBIfam" id="TIGR03590">
    <property type="entry name" value="PseG"/>
    <property type="match status" value="1"/>
</dbReference>
<reference evidence="1 2" key="1">
    <citation type="submission" date="2022-10" db="EMBL/GenBank/DDBJ databases">
        <title>Aestuariibacter sp. AA17 isolated from Montipora capitata coral fragment.</title>
        <authorList>
            <person name="Emsley S.A."/>
            <person name="Pfannmuller K.M."/>
            <person name="Loughran R.M."/>
            <person name="Shlafstein M."/>
            <person name="Papke E."/>
            <person name="Saw J.H."/>
            <person name="Ushijima B."/>
            <person name="Videau P."/>
        </authorList>
    </citation>
    <scope>NUCLEOTIDE SEQUENCE [LARGE SCALE GENOMIC DNA]</scope>
    <source>
        <strain evidence="1 2">AA17</strain>
    </source>
</reference>
<organism evidence="1 2">
    <name type="scientific">Fluctibacter corallii</name>
    <dbReference type="NCBI Taxonomy" id="2984329"/>
    <lineage>
        <taxon>Bacteria</taxon>
        <taxon>Pseudomonadati</taxon>
        <taxon>Pseudomonadota</taxon>
        <taxon>Gammaproteobacteria</taxon>
        <taxon>Alteromonadales</taxon>
        <taxon>Alteromonadaceae</taxon>
        <taxon>Fluctibacter</taxon>
    </lineage>
</organism>
<evidence type="ECO:0000313" key="2">
    <source>
        <dbReference type="Proteomes" id="UP001652504"/>
    </source>
</evidence>